<dbReference type="Pfam" id="PF08676">
    <property type="entry name" value="MutL_C"/>
    <property type="match status" value="1"/>
</dbReference>
<dbReference type="SMART" id="SM00853">
    <property type="entry name" value="MutL_C"/>
    <property type="match status" value="1"/>
</dbReference>
<sequence length="1219" mass="136406">MTEIDQSQRENEAIIATRSESQVQTVRRQGDNRGSLIRLMPMNGIRHLSHNVHGCLRSSTIFFDLPRVVEELVHNSVDAGSTKVVVTVSIKACYVKVEDDGCGITRDGLVVLGERFATSKIHLVADGDISTEALGFRGETFSSLSDISLVEIRSKARGKPNAYFKVMKSSKCLFLGIDDERDGVGTTVTLRDLFYNQPIRRKYFQSSPKKVLHCVKNCVFRIALVHPQVLFKVYEIDSDDKLLCTVPSSSSLPLVIDGFGNEVSCTLREITYSDGLLSLSGHISGPMDALSTQHFEEEKVWSAPAAKHFFLVQLNGMLFFLSLRMQSYCFGNNFNNNDNNSNIDYHLTYAKMRKMFSCLCVGLEFSIANIVLAGLFPEGIVGIDLFSGGTENKSKLMEEENNIHFHEHSSIHIHNQPLSGPKLSNRLEISSDNDHQKHSLPCKGLADSISLCNKWKIEDAHGQMAKNFFEFELNNLEDTLDADCIQPTYKKSYKRDTADFNPSPLKHCLPDCIQGELPYEDNISDTNILKEEDSLGTFEPYGILDESFGFPQNCHNTFSHGYAKGDSLLDNEVFASELSSSGFGLDDNVCIKDVSSNKGECTTLTNWKSKYVNTSNDLTLQKNISNDLLDEILNSSQSTAGVIRKWRTSRALDTPFSCSVSPFPYDKVCLTNQNSLGHGHFSDYVDTESKFGYSLRFGSPQRLLTKTPKFHDFFNDFTLKGYHMNSNHADNRIFGMEECNAESINSVLDTSNEVLPDLRSTKTTKYVRKFCTNPGINWQDDFLLEHFIPTKKGSPDMDSRGEVCLLSESCNSDSEIHNTVPSLVENHDEAVEIPCNNRAFHTRIQTLRSRRSRSAPPFYEGKKKIPILKSRTVNVCGENTGKMSHGIDLLGQKGQPEHCGVLQRVVKPIEELSSACSWELNCKESNELIKLKNGPVVDELDSSLALPMKWRTGNPLPLVNNDAVMSYDCFEQKGDILDITSGLLHLTGNSLVPESLSKDCLDDAKVLPQLDRKFIPAVASGMLVIIDQHAADERIRLERLRGKVLCGELSSITYLDTERELVLPEMGYQLLQKYVEQIKKWGWICNINSQSVPHILGIDLSDKDLLEYLEQLVETGGSSIIPPSVLRILNFKACRGAIMFGDALLPTECSLIVEELKSTSLCFQCAHGRPTTVPLVNLTTLREQLARFGMHEAELSAGWHGLIRRPPSVQRARHRLELS</sequence>
<dbReference type="SUPFAM" id="SSF118116">
    <property type="entry name" value="DNA mismatch repair protein MutL"/>
    <property type="match status" value="1"/>
</dbReference>
<accession>A0A2I0ALW0</accession>
<comment type="similarity">
    <text evidence="1">Belongs to the DNA mismatch repair MutL/HexB family.</text>
</comment>
<evidence type="ECO:0000313" key="3">
    <source>
        <dbReference type="EMBL" id="PKA56543.1"/>
    </source>
</evidence>
<dbReference type="InterPro" id="IPR037198">
    <property type="entry name" value="MutL_C_sf"/>
</dbReference>
<name>A0A2I0ALW0_9ASPA</name>
<dbReference type="SUPFAM" id="SSF55874">
    <property type="entry name" value="ATPase domain of HSP90 chaperone/DNA topoisomerase II/histidine kinase"/>
    <property type="match status" value="1"/>
</dbReference>
<dbReference type="PANTHER" id="PTHR10073">
    <property type="entry name" value="DNA MISMATCH REPAIR PROTEIN MLH, PMS, MUTL"/>
    <property type="match status" value="1"/>
</dbReference>
<proteinExistence type="inferred from homology"/>
<feature type="domain" description="MutL C-terminal dimerisation" evidence="2">
    <location>
        <begin position="1006"/>
        <end position="1144"/>
    </location>
</feature>
<evidence type="ECO:0000313" key="4">
    <source>
        <dbReference type="Proteomes" id="UP000236161"/>
    </source>
</evidence>
<dbReference type="InterPro" id="IPR014790">
    <property type="entry name" value="MutL_C"/>
</dbReference>
<dbReference type="GO" id="GO:0016887">
    <property type="term" value="F:ATP hydrolysis activity"/>
    <property type="evidence" value="ECO:0007669"/>
    <property type="project" value="InterPro"/>
</dbReference>
<dbReference type="InterPro" id="IPR042121">
    <property type="entry name" value="MutL_C_regsub"/>
</dbReference>
<dbReference type="InterPro" id="IPR036890">
    <property type="entry name" value="HATPase_C_sf"/>
</dbReference>
<keyword evidence="4" id="KW-1185">Reference proteome</keyword>
<reference evidence="3 4" key="1">
    <citation type="journal article" date="2017" name="Nature">
        <title>The Apostasia genome and the evolution of orchids.</title>
        <authorList>
            <person name="Zhang G.Q."/>
            <person name="Liu K.W."/>
            <person name="Li Z."/>
            <person name="Lohaus R."/>
            <person name="Hsiao Y.Y."/>
            <person name="Niu S.C."/>
            <person name="Wang J.Y."/>
            <person name="Lin Y.C."/>
            <person name="Xu Q."/>
            <person name="Chen L.J."/>
            <person name="Yoshida K."/>
            <person name="Fujiwara S."/>
            <person name="Wang Z.W."/>
            <person name="Zhang Y.Q."/>
            <person name="Mitsuda N."/>
            <person name="Wang M."/>
            <person name="Liu G.H."/>
            <person name="Pecoraro L."/>
            <person name="Huang H.X."/>
            <person name="Xiao X.J."/>
            <person name="Lin M."/>
            <person name="Wu X.Y."/>
            <person name="Wu W.L."/>
            <person name="Chen Y.Y."/>
            <person name="Chang S.B."/>
            <person name="Sakamoto S."/>
            <person name="Ohme-Takagi M."/>
            <person name="Yagi M."/>
            <person name="Zeng S.J."/>
            <person name="Shen C.Y."/>
            <person name="Yeh C.M."/>
            <person name="Luo Y.B."/>
            <person name="Tsai W.C."/>
            <person name="Van de Peer Y."/>
            <person name="Liu Z.J."/>
        </authorList>
    </citation>
    <scope>NUCLEOTIDE SEQUENCE [LARGE SCALE GENOMIC DNA]</scope>
    <source>
        <strain evidence="4">cv. Shenzhen</strain>
        <tissue evidence="3">Stem</tissue>
    </source>
</reference>
<dbReference type="InterPro" id="IPR042120">
    <property type="entry name" value="MutL_C_dimsub"/>
</dbReference>
<gene>
    <name evidence="3" type="primary">MLH3</name>
    <name evidence="3" type="ORF">AXF42_Ash015316</name>
</gene>
<dbReference type="Gene3D" id="3.30.565.10">
    <property type="entry name" value="Histidine kinase-like ATPase, C-terminal domain"/>
    <property type="match status" value="1"/>
</dbReference>
<dbReference type="Pfam" id="PF13589">
    <property type="entry name" value="HATPase_c_3"/>
    <property type="match status" value="1"/>
</dbReference>
<dbReference type="GO" id="GO:0005524">
    <property type="term" value="F:ATP binding"/>
    <property type="evidence" value="ECO:0007669"/>
    <property type="project" value="InterPro"/>
</dbReference>
<dbReference type="Proteomes" id="UP000236161">
    <property type="component" value="Unassembled WGS sequence"/>
</dbReference>
<dbReference type="OrthoDB" id="429932at2759"/>
<dbReference type="Gene3D" id="3.30.1370.100">
    <property type="entry name" value="MutL, C-terminal domain, regulatory subdomain"/>
    <property type="match status" value="1"/>
</dbReference>
<protein>
    <submittedName>
        <fullName evidence="3">DNA mismatch repair protein MLH3</fullName>
    </submittedName>
</protein>
<dbReference type="GO" id="GO:0032300">
    <property type="term" value="C:mismatch repair complex"/>
    <property type="evidence" value="ECO:0007669"/>
    <property type="project" value="InterPro"/>
</dbReference>
<dbReference type="STRING" id="1088818.A0A2I0ALW0"/>
<dbReference type="GO" id="GO:0006298">
    <property type="term" value="P:mismatch repair"/>
    <property type="evidence" value="ECO:0007669"/>
    <property type="project" value="InterPro"/>
</dbReference>
<dbReference type="Gene3D" id="3.30.1540.20">
    <property type="entry name" value="MutL, C-terminal domain, dimerisation subdomain"/>
    <property type="match status" value="1"/>
</dbReference>
<dbReference type="PANTHER" id="PTHR10073:SF47">
    <property type="entry name" value="DNA MISMATCH REPAIR PROTEIN MLH3"/>
    <property type="match status" value="1"/>
</dbReference>
<dbReference type="EMBL" id="KZ451971">
    <property type="protein sequence ID" value="PKA56543.1"/>
    <property type="molecule type" value="Genomic_DNA"/>
</dbReference>
<organism evidence="3 4">
    <name type="scientific">Apostasia shenzhenica</name>
    <dbReference type="NCBI Taxonomy" id="1088818"/>
    <lineage>
        <taxon>Eukaryota</taxon>
        <taxon>Viridiplantae</taxon>
        <taxon>Streptophyta</taxon>
        <taxon>Embryophyta</taxon>
        <taxon>Tracheophyta</taxon>
        <taxon>Spermatophyta</taxon>
        <taxon>Magnoliopsida</taxon>
        <taxon>Liliopsida</taxon>
        <taxon>Asparagales</taxon>
        <taxon>Orchidaceae</taxon>
        <taxon>Apostasioideae</taxon>
        <taxon>Apostasia</taxon>
    </lineage>
</organism>
<evidence type="ECO:0000259" key="2">
    <source>
        <dbReference type="SMART" id="SM00853"/>
    </source>
</evidence>
<dbReference type="GO" id="GO:0140664">
    <property type="term" value="F:ATP-dependent DNA damage sensor activity"/>
    <property type="evidence" value="ECO:0007669"/>
    <property type="project" value="InterPro"/>
</dbReference>
<evidence type="ECO:0000256" key="1">
    <source>
        <dbReference type="ARBA" id="ARBA00006082"/>
    </source>
</evidence>
<dbReference type="AlphaFoldDB" id="A0A2I0ALW0"/>
<dbReference type="InterPro" id="IPR038973">
    <property type="entry name" value="MutL/Mlh/Pms-like"/>
</dbReference>